<dbReference type="AlphaFoldDB" id="A0ABD5PB54"/>
<evidence type="ECO:0000313" key="1">
    <source>
        <dbReference type="EMBL" id="MFC4357923.1"/>
    </source>
</evidence>
<proteinExistence type="predicted"/>
<evidence type="ECO:0000313" key="2">
    <source>
        <dbReference type="Proteomes" id="UP001595921"/>
    </source>
</evidence>
<accession>A0ABD5PB54</accession>
<dbReference type="EMBL" id="JBHSDS010000005">
    <property type="protein sequence ID" value="MFC4357923.1"/>
    <property type="molecule type" value="Genomic_DNA"/>
</dbReference>
<reference evidence="1 2" key="1">
    <citation type="journal article" date="2019" name="Int. J. Syst. Evol. Microbiol.">
        <title>The Global Catalogue of Microorganisms (GCM) 10K type strain sequencing project: providing services to taxonomists for standard genome sequencing and annotation.</title>
        <authorList>
            <consortium name="The Broad Institute Genomics Platform"/>
            <consortium name="The Broad Institute Genome Sequencing Center for Infectious Disease"/>
            <person name="Wu L."/>
            <person name="Ma J."/>
        </authorList>
    </citation>
    <scope>NUCLEOTIDE SEQUENCE [LARGE SCALE GENOMIC DNA]</scope>
    <source>
        <strain evidence="1 2">CGMCC 1.12553</strain>
    </source>
</reference>
<comment type="caution">
    <text evidence="1">The sequence shown here is derived from an EMBL/GenBank/DDBJ whole genome shotgun (WGS) entry which is preliminary data.</text>
</comment>
<organism evidence="1 2">
    <name type="scientific">Halobium salinum</name>
    <dbReference type="NCBI Taxonomy" id="1364940"/>
    <lineage>
        <taxon>Archaea</taxon>
        <taxon>Methanobacteriati</taxon>
        <taxon>Methanobacteriota</taxon>
        <taxon>Stenosarchaea group</taxon>
        <taxon>Halobacteria</taxon>
        <taxon>Halobacteriales</taxon>
        <taxon>Haloferacaceae</taxon>
        <taxon>Halobium</taxon>
    </lineage>
</organism>
<keyword evidence="2" id="KW-1185">Reference proteome</keyword>
<gene>
    <name evidence="1" type="ORF">ACFO0N_08165</name>
</gene>
<sequence length="67" mass="7367">MRANGPSRTNSEDWPRYTVKCTRGAEAAGLDGVFDDDEVVLFDPTRKGSGHWLSATARTAVRVDENL</sequence>
<name>A0ABD5PB54_9EURY</name>
<protein>
    <submittedName>
        <fullName evidence="1">Uncharacterized protein</fullName>
    </submittedName>
</protein>
<dbReference type="Proteomes" id="UP001595921">
    <property type="component" value="Unassembled WGS sequence"/>
</dbReference>
<dbReference type="RefSeq" id="WP_267624653.1">
    <property type="nucleotide sequence ID" value="NZ_JAODIW010000009.1"/>
</dbReference>